<evidence type="ECO:0000313" key="1">
    <source>
        <dbReference type="EMBL" id="REI41432.1"/>
    </source>
</evidence>
<gene>
    <name evidence="1" type="ORF">DYH56_07115</name>
</gene>
<reference evidence="1 2" key="1">
    <citation type="submission" date="2018-08" db="EMBL/GenBank/DDBJ databases">
        <title>Draft genome sequence of Psychrilyobacter sp. strain SD5 isolated from Black Sea water.</title>
        <authorList>
            <person name="Yadav S."/>
            <person name="Villanueva L."/>
            <person name="Damste J.S.S."/>
        </authorList>
    </citation>
    <scope>NUCLEOTIDE SEQUENCE [LARGE SCALE GENOMIC DNA]</scope>
    <source>
        <strain evidence="1 2">SD5</strain>
    </source>
</reference>
<protein>
    <submittedName>
        <fullName evidence="1">Uncharacterized protein</fullName>
    </submittedName>
</protein>
<dbReference type="EMBL" id="QUAJ01000010">
    <property type="protein sequence ID" value="REI41432.1"/>
    <property type="molecule type" value="Genomic_DNA"/>
</dbReference>
<name>A0ABX9KHN1_9FUSO</name>
<comment type="caution">
    <text evidence="1">The sequence shown here is derived from an EMBL/GenBank/DDBJ whole genome shotgun (WGS) entry which is preliminary data.</text>
</comment>
<evidence type="ECO:0000313" key="2">
    <source>
        <dbReference type="Proteomes" id="UP000263486"/>
    </source>
</evidence>
<dbReference type="Proteomes" id="UP000263486">
    <property type="component" value="Unassembled WGS sequence"/>
</dbReference>
<accession>A0ABX9KHN1</accession>
<organism evidence="1 2">
    <name type="scientific">Psychrilyobacter piezotolerans</name>
    <dbReference type="NCBI Taxonomy" id="2293438"/>
    <lineage>
        <taxon>Bacteria</taxon>
        <taxon>Fusobacteriati</taxon>
        <taxon>Fusobacteriota</taxon>
        <taxon>Fusobacteriia</taxon>
        <taxon>Fusobacteriales</taxon>
        <taxon>Fusobacteriaceae</taxon>
        <taxon>Psychrilyobacter</taxon>
    </lineage>
</organism>
<dbReference type="RefSeq" id="WP_114642180.1">
    <property type="nucleotide sequence ID" value="NZ_JAACIO010000011.1"/>
</dbReference>
<keyword evidence="2" id="KW-1185">Reference proteome</keyword>
<sequence length="124" mass="14615">MLCSTFIDLINVIDPNLFSSLEVLELKINSLGFEVEQQINPGIRNNLKIKKEDMFFHLIYGNLKNKIKSLIFHLGFSKGKFYRMSKEELKKNKEELLIRFPILNDNSKYEVKLEVNYIAINFLK</sequence>
<proteinExistence type="predicted"/>